<dbReference type="GO" id="GO:0061504">
    <property type="term" value="P:cyclic threonylcarbamoyladenosine biosynthetic process"/>
    <property type="evidence" value="ECO:0007669"/>
    <property type="project" value="TreeGrafter"/>
</dbReference>
<accession>A0A6A3J2C2</accession>
<sequence>MLAPKRDHETSFHNRHVIERSKDQSVTKRALLLESVTRKNLKVITATGAGAKADPTRQQIGSLKNAVRDPLATKIRCVLKKKDISLSEITTIFSSEKSVCKLLPLDAEQAQNLEEFSIVENFRIRVIPVLGTMSALFGQSIAAYVLCDLAGKKIKSRLPRDQRNRPAQQAVPKAAVARARAAPRRPQVVNFMQVPKVSCTATKSE</sequence>
<dbReference type="Proteomes" id="UP000429607">
    <property type="component" value="Unassembled WGS sequence"/>
</dbReference>
<evidence type="ECO:0000313" key="3">
    <source>
        <dbReference type="Proteomes" id="UP000429607"/>
    </source>
</evidence>
<dbReference type="SUPFAM" id="SSF69572">
    <property type="entry name" value="Activating enzymes of the ubiquitin-like proteins"/>
    <property type="match status" value="1"/>
</dbReference>
<reference evidence="2 3" key="1">
    <citation type="submission" date="2018-09" db="EMBL/GenBank/DDBJ databases">
        <title>Genomic investigation of the strawberry pathogen Phytophthora fragariae indicates pathogenicity is determined by transcriptional variation in three key races.</title>
        <authorList>
            <person name="Adams T.M."/>
            <person name="Armitage A.D."/>
            <person name="Sobczyk M.K."/>
            <person name="Bates H.J."/>
            <person name="Dunwell J.M."/>
            <person name="Nellist C.F."/>
            <person name="Harrison R.J."/>
        </authorList>
    </citation>
    <scope>NUCLEOTIDE SEQUENCE [LARGE SCALE GENOMIC DNA]</scope>
    <source>
        <strain evidence="2 3">SCRP249</strain>
    </source>
</reference>
<feature type="region of interest" description="Disordered" evidence="1">
    <location>
        <begin position="1"/>
        <end position="20"/>
    </location>
</feature>
<dbReference type="EMBL" id="QXFV01002319">
    <property type="protein sequence ID" value="KAE8989509.1"/>
    <property type="molecule type" value="Genomic_DNA"/>
</dbReference>
<dbReference type="InterPro" id="IPR045886">
    <property type="entry name" value="ThiF/MoeB/HesA"/>
</dbReference>
<evidence type="ECO:0000256" key="1">
    <source>
        <dbReference type="SAM" id="MobiDB-lite"/>
    </source>
</evidence>
<dbReference type="InterPro" id="IPR035985">
    <property type="entry name" value="Ubiquitin-activating_enz"/>
</dbReference>
<comment type="caution">
    <text evidence="2">The sequence shown here is derived from an EMBL/GenBank/DDBJ whole genome shotgun (WGS) entry which is preliminary data.</text>
</comment>
<name>A0A6A3J2C2_9STRA</name>
<dbReference type="PANTHER" id="PTHR43267">
    <property type="entry name" value="TRNA THREONYLCARBAMOYLADENOSINE DEHYDRATASE"/>
    <property type="match status" value="1"/>
</dbReference>
<dbReference type="GO" id="GO:0061503">
    <property type="term" value="F:tRNA threonylcarbamoyladenosine dehydratase"/>
    <property type="evidence" value="ECO:0007669"/>
    <property type="project" value="TreeGrafter"/>
</dbReference>
<dbReference type="AlphaFoldDB" id="A0A6A3J2C2"/>
<dbReference type="GO" id="GO:0008641">
    <property type="term" value="F:ubiquitin-like modifier activating enzyme activity"/>
    <property type="evidence" value="ECO:0007669"/>
    <property type="project" value="InterPro"/>
</dbReference>
<protein>
    <submittedName>
        <fullName evidence="2">Uncharacterized protein</fullName>
    </submittedName>
</protein>
<organism evidence="2 3">
    <name type="scientific">Phytophthora rubi</name>
    <dbReference type="NCBI Taxonomy" id="129364"/>
    <lineage>
        <taxon>Eukaryota</taxon>
        <taxon>Sar</taxon>
        <taxon>Stramenopiles</taxon>
        <taxon>Oomycota</taxon>
        <taxon>Peronosporomycetes</taxon>
        <taxon>Peronosporales</taxon>
        <taxon>Peronosporaceae</taxon>
        <taxon>Phytophthora</taxon>
    </lineage>
</organism>
<gene>
    <name evidence="2" type="ORF">PR001_g21755</name>
</gene>
<dbReference type="PANTHER" id="PTHR43267:SF2">
    <property type="entry name" value="TRNA THREONYLCARBAMOYLADENOSINE DEHYDRATASE 1-RELATED"/>
    <property type="match status" value="1"/>
</dbReference>
<dbReference type="Gene3D" id="3.40.50.720">
    <property type="entry name" value="NAD(P)-binding Rossmann-like Domain"/>
    <property type="match status" value="1"/>
</dbReference>
<proteinExistence type="predicted"/>
<evidence type="ECO:0000313" key="2">
    <source>
        <dbReference type="EMBL" id="KAE8989509.1"/>
    </source>
</evidence>